<dbReference type="OrthoDB" id="5242650at2"/>
<evidence type="ECO:0000313" key="3">
    <source>
        <dbReference type="Proteomes" id="UP000321805"/>
    </source>
</evidence>
<dbReference type="Proteomes" id="UP000321805">
    <property type="component" value="Chromosome"/>
</dbReference>
<gene>
    <name evidence="2" type="ORF">FSW04_16855</name>
</gene>
<dbReference type="Pfam" id="PF01323">
    <property type="entry name" value="DSBA"/>
    <property type="match status" value="1"/>
</dbReference>
<protein>
    <recommendedName>
        <fullName evidence="1">DSBA-like thioredoxin domain-containing protein</fullName>
    </recommendedName>
</protein>
<reference evidence="2 3" key="1">
    <citation type="journal article" date="2018" name="J. Microbiol.">
        <title>Baekduia soli gen. nov., sp. nov., a novel bacterium isolated from the soil of Baekdu Mountain and proposal of a novel family name, Baekduiaceae fam. nov.</title>
        <authorList>
            <person name="An D.S."/>
            <person name="Siddiqi M.Z."/>
            <person name="Kim K.H."/>
            <person name="Yu H.S."/>
            <person name="Im W.T."/>
        </authorList>
    </citation>
    <scope>NUCLEOTIDE SEQUENCE [LARGE SCALE GENOMIC DNA]</scope>
    <source>
        <strain evidence="2 3">BR7-21</strain>
    </source>
</reference>
<dbReference type="EMBL" id="CP042430">
    <property type="protein sequence ID" value="QEC49080.1"/>
    <property type="molecule type" value="Genomic_DNA"/>
</dbReference>
<dbReference type="InterPro" id="IPR036249">
    <property type="entry name" value="Thioredoxin-like_sf"/>
</dbReference>
<dbReference type="GO" id="GO:0016491">
    <property type="term" value="F:oxidoreductase activity"/>
    <property type="evidence" value="ECO:0007669"/>
    <property type="project" value="InterPro"/>
</dbReference>
<sequence length="362" mass="39031">MRYERCLSPLGRSVATGSSFVNGWDCSRPGCSAREEQILAYDSLLVQGIYHKSVPVPLRCTCNHRRMPAPIRTIHFSDPGCPWAYSAWPAHSVLRWRFGAQLDWRLVLIGLAETPDRYVNSGYTPARSAQGYRRFARFGMPFGGQPRARITATSPACRTIVAARLAHPGDDTDLKVFRALALAMFTSTALLDTEEGLRDALARLGDAIDAAALVGAIEDPAVREAYEEDRALARTAAGRPIDVQGRAADTDGAVRYTAPSVRFTDEADATLEVGGFQPWEAYDTALANLAPGLQRRPPAEDPVDVLRELPYAPCTREVAACMAGNLDAPDDAAAEAALIDAAAQGVVVRQAVGNGALWHLAA</sequence>
<accession>A0A5B8U7T8</accession>
<organism evidence="2 3">
    <name type="scientific">Baekduia soli</name>
    <dbReference type="NCBI Taxonomy" id="496014"/>
    <lineage>
        <taxon>Bacteria</taxon>
        <taxon>Bacillati</taxon>
        <taxon>Actinomycetota</taxon>
        <taxon>Thermoleophilia</taxon>
        <taxon>Solirubrobacterales</taxon>
        <taxon>Baekduiaceae</taxon>
        <taxon>Baekduia</taxon>
    </lineage>
</organism>
<evidence type="ECO:0000313" key="2">
    <source>
        <dbReference type="EMBL" id="QEC49080.1"/>
    </source>
</evidence>
<dbReference type="Gene3D" id="3.40.30.10">
    <property type="entry name" value="Glutaredoxin"/>
    <property type="match status" value="1"/>
</dbReference>
<dbReference type="SUPFAM" id="SSF52833">
    <property type="entry name" value="Thioredoxin-like"/>
    <property type="match status" value="1"/>
</dbReference>
<dbReference type="InterPro" id="IPR001853">
    <property type="entry name" value="DSBA-like_thioredoxin_dom"/>
</dbReference>
<proteinExistence type="predicted"/>
<name>A0A5B8U7T8_9ACTN</name>
<keyword evidence="3" id="KW-1185">Reference proteome</keyword>
<feature type="domain" description="DSBA-like thioredoxin" evidence="1">
    <location>
        <begin position="76"/>
        <end position="234"/>
    </location>
</feature>
<dbReference type="KEGG" id="bsol:FSW04_16855"/>
<evidence type="ECO:0000259" key="1">
    <source>
        <dbReference type="Pfam" id="PF01323"/>
    </source>
</evidence>
<dbReference type="AlphaFoldDB" id="A0A5B8U7T8"/>